<organism evidence="2 3">
    <name type="scientific">Trifolium medium</name>
    <dbReference type="NCBI Taxonomy" id="97028"/>
    <lineage>
        <taxon>Eukaryota</taxon>
        <taxon>Viridiplantae</taxon>
        <taxon>Streptophyta</taxon>
        <taxon>Embryophyta</taxon>
        <taxon>Tracheophyta</taxon>
        <taxon>Spermatophyta</taxon>
        <taxon>Magnoliopsida</taxon>
        <taxon>eudicotyledons</taxon>
        <taxon>Gunneridae</taxon>
        <taxon>Pentapetalae</taxon>
        <taxon>rosids</taxon>
        <taxon>fabids</taxon>
        <taxon>Fabales</taxon>
        <taxon>Fabaceae</taxon>
        <taxon>Papilionoideae</taxon>
        <taxon>50 kb inversion clade</taxon>
        <taxon>NPAAA clade</taxon>
        <taxon>Hologalegina</taxon>
        <taxon>IRL clade</taxon>
        <taxon>Trifolieae</taxon>
        <taxon>Trifolium</taxon>
    </lineage>
</organism>
<comment type="caution">
    <text evidence="2">The sequence shown here is derived from an EMBL/GenBank/DDBJ whole genome shotgun (WGS) entry which is preliminary data.</text>
</comment>
<proteinExistence type="predicted"/>
<feature type="region of interest" description="Disordered" evidence="1">
    <location>
        <begin position="1"/>
        <end position="21"/>
    </location>
</feature>
<reference evidence="2 3" key="1">
    <citation type="journal article" date="2018" name="Front. Plant Sci.">
        <title>Red Clover (Trifolium pratense) and Zigzag Clover (T. medium) - A Picture of Genomic Similarities and Differences.</title>
        <authorList>
            <person name="Dluhosova J."/>
            <person name="Istvanek J."/>
            <person name="Nedelnik J."/>
            <person name="Repkova J."/>
        </authorList>
    </citation>
    <scope>NUCLEOTIDE SEQUENCE [LARGE SCALE GENOMIC DNA]</scope>
    <source>
        <strain evidence="3">cv. 10/8</strain>
        <tissue evidence="2">Leaf</tissue>
    </source>
</reference>
<feature type="non-terminal residue" evidence="2">
    <location>
        <position position="21"/>
    </location>
</feature>
<dbReference type="AlphaFoldDB" id="A0A392S267"/>
<dbReference type="Proteomes" id="UP000265520">
    <property type="component" value="Unassembled WGS sequence"/>
</dbReference>
<keyword evidence="3" id="KW-1185">Reference proteome</keyword>
<protein>
    <submittedName>
        <fullName evidence="2">Uncharacterized protein</fullName>
    </submittedName>
</protein>
<sequence length="21" mass="2437">MQESRGAERSFTDSDSNLRLH</sequence>
<evidence type="ECO:0000313" key="2">
    <source>
        <dbReference type="EMBL" id="MCI42487.1"/>
    </source>
</evidence>
<accession>A0A392S267</accession>
<dbReference type="EMBL" id="LXQA010305195">
    <property type="protein sequence ID" value="MCI42487.1"/>
    <property type="molecule type" value="Genomic_DNA"/>
</dbReference>
<name>A0A392S267_9FABA</name>
<evidence type="ECO:0000313" key="3">
    <source>
        <dbReference type="Proteomes" id="UP000265520"/>
    </source>
</evidence>
<evidence type="ECO:0000256" key="1">
    <source>
        <dbReference type="SAM" id="MobiDB-lite"/>
    </source>
</evidence>